<dbReference type="EMBL" id="JACEFO010001646">
    <property type="protein sequence ID" value="KAF8726813.1"/>
    <property type="molecule type" value="Genomic_DNA"/>
</dbReference>
<evidence type="ECO:0000259" key="1">
    <source>
        <dbReference type="SMART" id="SM00256"/>
    </source>
</evidence>
<dbReference type="PANTHER" id="PTHR32133">
    <property type="entry name" value="OS07G0120400 PROTEIN"/>
    <property type="match status" value="1"/>
</dbReference>
<evidence type="ECO:0000313" key="2">
    <source>
        <dbReference type="EMBL" id="KAF8726813.1"/>
    </source>
</evidence>
<comment type="caution">
    <text evidence="2">The sequence shown here is derived from an EMBL/GenBank/DDBJ whole genome shotgun (WGS) entry which is preliminary data.</text>
</comment>
<reference evidence="2" key="1">
    <citation type="submission" date="2020-07" db="EMBL/GenBank/DDBJ databases">
        <title>Genome sequence and genetic diversity analysis of an under-domesticated orphan crop, white fonio (Digitaria exilis).</title>
        <authorList>
            <person name="Bennetzen J.L."/>
            <person name="Chen S."/>
            <person name="Ma X."/>
            <person name="Wang X."/>
            <person name="Yssel A.E.J."/>
            <person name="Chaluvadi S.R."/>
            <person name="Johnson M."/>
            <person name="Gangashetty P."/>
            <person name="Hamidou F."/>
            <person name="Sanogo M.D."/>
            <person name="Zwaenepoel A."/>
            <person name="Wallace J."/>
            <person name="Van De Peer Y."/>
            <person name="Van Deynze A."/>
        </authorList>
    </citation>
    <scope>NUCLEOTIDE SEQUENCE</scope>
    <source>
        <tissue evidence="2">Leaves</tissue>
    </source>
</reference>
<name>A0A835F310_9POAL</name>
<accession>A0A835F310</accession>
<proteinExistence type="predicted"/>
<dbReference type="InterPro" id="IPR001810">
    <property type="entry name" value="F-box_dom"/>
</dbReference>
<dbReference type="SUPFAM" id="SSF81383">
    <property type="entry name" value="F-box domain"/>
    <property type="match status" value="1"/>
</dbReference>
<dbReference type="SMART" id="SM00256">
    <property type="entry name" value="FBOX"/>
    <property type="match status" value="1"/>
</dbReference>
<dbReference type="InterPro" id="IPR036047">
    <property type="entry name" value="F-box-like_dom_sf"/>
</dbReference>
<dbReference type="AlphaFoldDB" id="A0A835F310"/>
<organism evidence="2 3">
    <name type="scientific">Digitaria exilis</name>
    <dbReference type="NCBI Taxonomy" id="1010633"/>
    <lineage>
        <taxon>Eukaryota</taxon>
        <taxon>Viridiplantae</taxon>
        <taxon>Streptophyta</taxon>
        <taxon>Embryophyta</taxon>
        <taxon>Tracheophyta</taxon>
        <taxon>Spermatophyta</taxon>
        <taxon>Magnoliopsida</taxon>
        <taxon>Liliopsida</taxon>
        <taxon>Poales</taxon>
        <taxon>Poaceae</taxon>
        <taxon>PACMAD clade</taxon>
        <taxon>Panicoideae</taxon>
        <taxon>Panicodae</taxon>
        <taxon>Paniceae</taxon>
        <taxon>Anthephorinae</taxon>
        <taxon>Digitaria</taxon>
    </lineage>
</organism>
<dbReference type="Proteomes" id="UP000636709">
    <property type="component" value="Unassembled WGS sequence"/>
</dbReference>
<sequence>MELTEELIEEIFFRVPPDEPAYLVRAALVCKSWRRILCDRGFLRRYRVFHSRTPPLLGYLHNLYFQGPIPRFVRTSAASPFTTPPSLVHNKSWRALDCRHGRVLARTLKHDDRLVVWDPMTGDQKHLSVPAYPNGQSYNGAVLCAAAVSKDDDPDGCCDHLGCCPFVVVFIVADADRTVRASVYSSETNAWSAPSPCVHVDHLFDDRPSLLAGGALHFAIVGGKTIVKYNLVGHRLLLPADFALDMVMTRTKDGGLGFVAVVGGCVYLWTRTQPTGGWVQHKATEDLDALLPKRYRRRPNYLWREVIGLMEGTDTIFINTAAGIFALDLKSRQARIVGDTDETYNPILPYVSFYTPGRRIYEYSVLLIRCKW</sequence>
<gene>
    <name evidence="2" type="ORF">HU200_019291</name>
</gene>
<dbReference type="Gene3D" id="1.20.1280.50">
    <property type="match status" value="1"/>
</dbReference>
<feature type="domain" description="F-box" evidence="1">
    <location>
        <begin position="3"/>
        <end position="46"/>
    </location>
</feature>
<protein>
    <recommendedName>
        <fullName evidence="1">F-box domain-containing protein</fullName>
    </recommendedName>
</protein>
<keyword evidence="3" id="KW-1185">Reference proteome</keyword>
<dbReference type="PANTHER" id="PTHR32133:SF327">
    <property type="entry name" value="F-BOX DOMAIN-CONTAINING PROTEIN"/>
    <property type="match status" value="1"/>
</dbReference>
<evidence type="ECO:0000313" key="3">
    <source>
        <dbReference type="Proteomes" id="UP000636709"/>
    </source>
</evidence>
<dbReference type="OrthoDB" id="667225at2759"/>
<dbReference type="Pfam" id="PF00646">
    <property type="entry name" value="F-box"/>
    <property type="match status" value="1"/>
</dbReference>